<feature type="transmembrane region" description="Helical" evidence="5">
    <location>
        <begin position="56"/>
        <end position="76"/>
    </location>
</feature>
<dbReference type="OrthoDB" id="9811969at2"/>
<dbReference type="Pfam" id="PF04191">
    <property type="entry name" value="PEMT"/>
    <property type="match status" value="1"/>
</dbReference>
<evidence type="ECO:0000313" key="7">
    <source>
        <dbReference type="Proteomes" id="UP000244173"/>
    </source>
</evidence>
<proteinExistence type="predicted"/>
<keyword evidence="3 5" id="KW-1133">Transmembrane helix</keyword>
<feature type="transmembrane region" description="Helical" evidence="5">
    <location>
        <begin position="88"/>
        <end position="106"/>
    </location>
</feature>
<keyword evidence="6" id="KW-0489">Methyltransferase</keyword>
<gene>
    <name evidence="6" type="ORF">DAI18_00090</name>
</gene>
<name>A0A2U3TGV5_9NEIS</name>
<dbReference type="InterPro" id="IPR007318">
    <property type="entry name" value="Phopholipid_MeTrfase"/>
</dbReference>
<evidence type="ECO:0000256" key="3">
    <source>
        <dbReference type="ARBA" id="ARBA00022989"/>
    </source>
</evidence>
<feature type="transmembrane region" description="Helical" evidence="5">
    <location>
        <begin position="149"/>
        <end position="171"/>
    </location>
</feature>
<evidence type="ECO:0000256" key="2">
    <source>
        <dbReference type="ARBA" id="ARBA00022692"/>
    </source>
</evidence>
<feature type="transmembrane region" description="Helical" evidence="5">
    <location>
        <begin position="12"/>
        <end position="30"/>
    </location>
</feature>
<sequence>MHYWLPPSALLIYSLVFFLLSVVWRALVAYRRTGINPVVLTAGADAYGYVARASKMLLLASGLTVSVIALLPTAPYWLGAYVPLQSPWVSAAGWLLLLVALGWLLLAQLQMGASWRIGIDHARRTALVTHGLFRLSRNPIYLAMRVNQIGLLLVFPSAATLALLVAGEILMQVQVRLEERHLLAQHGAHYVKYCQHVRRWL</sequence>
<evidence type="ECO:0000256" key="1">
    <source>
        <dbReference type="ARBA" id="ARBA00004127"/>
    </source>
</evidence>
<evidence type="ECO:0000313" key="6">
    <source>
        <dbReference type="EMBL" id="AVY92623.1"/>
    </source>
</evidence>
<keyword evidence="4 5" id="KW-0472">Membrane</keyword>
<organism evidence="6 7">
    <name type="scientific">Microvirgula aerodenitrificans</name>
    <dbReference type="NCBI Taxonomy" id="57480"/>
    <lineage>
        <taxon>Bacteria</taxon>
        <taxon>Pseudomonadati</taxon>
        <taxon>Pseudomonadota</taxon>
        <taxon>Betaproteobacteria</taxon>
        <taxon>Neisseriales</taxon>
        <taxon>Aquaspirillaceae</taxon>
        <taxon>Microvirgula</taxon>
    </lineage>
</organism>
<protein>
    <submittedName>
        <fullName evidence="6">Isoprenylcysteine carboxylmethyltransferase family protein</fullName>
    </submittedName>
</protein>
<dbReference type="STRING" id="1122240.GCA_000620105_02901"/>
<accession>A0A2U3TGV5</accession>
<dbReference type="GO" id="GO:0012505">
    <property type="term" value="C:endomembrane system"/>
    <property type="evidence" value="ECO:0007669"/>
    <property type="project" value="UniProtKB-SubCell"/>
</dbReference>
<dbReference type="RefSeq" id="WP_051528971.1">
    <property type="nucleotide sequence ID" value="NZ_CALFSO010000074.1"/>
</dbReference>
<dbReference type="GO" id="GO:0008168">
    <property type="term" value="F:methyltransferase activity"/>
    <property type="evidence" value="ECO:0007669"/>
    <property type="project" value="UniProtKB-KW"/>
</dbReference>
<dbReference type="GO" id="GO:0032259">
    <property type="term" value="P:methylation"/>
    <property type="evidence" value="ECO:0007669"/>
    <property type="project" value="UniProtKB-KW"/>
</dbReference>
<dbReference type="PANTHER" id="PTHR12714:SF9">
    <property type="entry name" value="PROTEIN-S-ISOPRENYLCYSTEINE O-METHYLTRANSFERASE"/>
    <property type="match status" value="1"/>
</dbReference>
<dbReference type="Gene3D" id="1.20.120.1630">
    <property type="match status" value="1"/>
</dbReference>
<evidence type="ECO:0000256" key="4">
    <source>
        <dbReference type="ARBA" id="ARBA00023136"/>
    </source>
</evidence>
<reference evidence="6 7" key="1">
    <citation type="submission" date="2018-04" db="EMBL/GenBank/DDBJ databases">
        <title>Denitrifier Microvirgula.</title>
        <authorList>
            <person name="Anderson E."/>
            <person name="Jang J."/>
            <person name="Ishii S."/>
        </authorList>
    </citation>
    <scope>NUCLEOTIDE SEQUENCE [LARGE SCALE GENOMIC DNA]</scope>
    <source>
        <strain evidence="6 7">BE2.4</strain>
    </source>
</reference>
<evidence type="ECO:0000256" key="5">
    <source>
        <dbReference type="SAM" id="Phobius"/>
    </source>
</evidence>
<dbReference type="EMBL" id="CP028519">
    <property type="protein sequence ID" value="AVY92623.1"/>
    <property type="molecule type" value="Genomic_DNA"/>
</dbReference>
<dbReference type="KEGG" id="maer:DAI18_00090"/>
<keyword evidence="6" id="KW-0808">Transferase</keyword>
<dbReference type="Proteomes" id="UP000244173">
    <property type="component" value="Chromosome"/>
</dbReference>
<keyword evidence="2 5" id="KW-0812">Transmembrane</keyword>
<keyword evidence="7" id="KW-1185">Reference proteome</keyword>
<comment type="subcellular location">
    <subcellularLocation>
        <location evidence="1">Endomembrane system</location>
        <topology evidence="1">Multi-pass membrane protein</topology>
    </subcellularLocation>
</comment>
<dbReference type="PANTHER" id="PTHR12714">
    <property type="entry name" value="PROTEIN-S ISOPRENYLCYSTEINE O-METHYLTRANSFERASE"/>
    <property type="match status" value="1"/>
</dbReference>
<dbReference type="AlphaFoldDB" id="A0A2U3TGV5"/>